<sequence>MDKFNESKKIFAESVGILRKNKKILFFPILSVASSVVFFIFFIVLVFLFRLKKLDFMTSGAVSFFLLHLSLGFIWAFFQAGIVASVDASIRGITALFRDCLSRAFRNILKIFLWTLLSSIVVFVFSIVLQHSSLAVKIGIYPASVLWGLATAFIIPVLILENNSLWGSLKKSALSFRRVWVETFFVSIAAGIPFMFFIALEGALFFAFFRLNLGLLPLVFLGVFLAVLLFFAAIVFASLVAILRTVLYMHANALRQAEANPAAE</sequence>
<feature type="transmembrane region" description="Helical" evidence="1">
    <location>
        <begin position="107"/>
        <end position="128"/>
    </location>
</feature>
<name>A0A1G2K3E6_9BACT</name>
<evidence type="ECO:0000256" key="1">
    <source>
        <dbReference type="SAM" id="Phobius"/>
    </source>
</evidence>
<evidence type="ECO:0000313" key="3">
    <source>
        <dbReference type="Proteomes" id="UP000177152"/>
    </source>
</evidence>
<protein>
    <recommendedName>
        <fullName evidence="4">Glycerophosphoryl diester phosphodiesterase membrane domain-containing protein</fullName>
    </recommendedName>
</protein>
<accession>A0A1G2K3E6</accession>
<organism evidence="2 3">
    <name type="scientific">Candidatus Sungbacteria bacterium RIFCSPHIGHO2_01_FULL_47_32</name>
    <dbReference type="NCBI Taxonomy" id="1802264"/>
    <lineage>
        <taxon>Bacteria</taxon>
        <taxon>Candidatus Sungiibacteriota</taxon>
    </lineage>
</organism>
<dbReference type="AlphaFoldDB" id="A0A1G2K3E6"/>
<feature type="transmembrane region" description="Helical" evidence="1">
    <location>
        <begin position="61"/>
        <end position="86"/>
    </location>
</feature>
<proteinExistence type="predicted"/>
<keyword evidence="1" id="KW-1133">Transmembrane helix</keyword>
<dbReference type="EMBL" id="MHQC01000046">
    <property type="protein sequence ID" value="OGZ93944.1"/>
    <property type="molecule type" value="Genomic_DNA"/>
</dbReference>
<evidence type="ECO:0000313" key="2">
    <source>
        <dbReference type="EMBL" id="OGZ93944.1"/>
    </source>
</evidence>
<keyword evidence="1" id="KW-0472">Membrane</keyword>
<dbReference type="Proteomes" id="UP000177152">
    <property type="component" value="Unassembled WGS sequence"/>
</dbReference>
<reference evidence="2 3" key="1">
    <citation type="journal article" date="2016" name="Nat. Commun.">
        <title>Thousands of microbial genomes shed light on interconnected biogeochemical processes in an aquifer system.</title>
        <authorList>
            <person name="Anantharaman K."/>
            <person name="Brown C.T."/>
            <person name="Hug L.A."/>
            <person name="Sharon I."/>
            <person name="Castelle C.J."/>
            <person name="Probst A.J."/>
            <person name="Thomas B.C."/>
            <person name="Singh A."/>
            <person name="Wilkins M.J."/>
            <person name="Karaoz U."/>
            <person name="Brodie E.L."/>
            <person name="Williams K.H."/>
            <person name="Hubbard S.S."/>
            <person name="Banfield J.F."/>
        </authorList>
    </citation>
    <scope>NUCLEOTIDE SEQUENCE [LARGE SCALE GENOMIC DNA]</scope>
</reference>
<feature type="transmembrane region" description="Helical" evidence="1">
    <location>
        <begin position="24"/>
        <end position="49"/>
    </location>
</feature>
<comment type="caution">
    <text evidence="2">The sequence shown here is derived from an EMBL/GenBank/DDBJ whole genome shotgun (WGS) entry which is preliminary data.</text>
</comment>
<feature type="transmembrane region" description="Helical" evidence="1">
    <location>
        <begin position="140"/>
        <end position="160"/>
    </location>
</feature>
<feature type="transmembrane region" description="Helical" evidence="1">
    <location>
        <begin position="181"/>
        <end position="209"/>
    </location>
</feature>
<evidence type="ECO:0008006" key="4">
    <source>
        <dbReference type="Google" id="ProtNLM"/>
    </source>
</evidence>
<feature type="transmembrane region" description="Helical" evidence="1">
    <location>
        <begin position="215"/>
        <end position="243"/>
    </location>
</feature>
<gene>
    <name evidence="2" type="ORF">A2633_00685</name>
</gene>
<keyword evidence="1" id="KW-0812">Transmembrane</keyword>